<dbReference type="InterPro" id="IPR007246">
    <property type="entry name" value="Gaa1"/>
</dbReference>
<dbReference type="STRING" id="1965070.A0A3S3RC72"/>
<accession>A0A3S3RC72</accession>
<comment type="caution">
    <text evidence="1">The sequence shown here is derived from an EMBL/GenBank/DDBJ whole genome shotgun (WGS) entry which is preliminary data.</text>
</comment>
<organism evidence="1 2">
    <name type="scientific">Dinothrombium tinctorium</name>
    <dbReference type="NCBI Taxonomy" id="1965070"/>
    <lineage>
        <taxon>Eukaryota</taxon>
        <taxon>Metazoa</taxon>
        <taxon>Ecdysozoa</taxon>
        <taxon>Arthropoda</taxon>
        <taxon>Chelicerata</taxon>
        <taxon>Arachnida</taxon>
        <taxon>Acari</taxon>
        <taxon>Acariformes</taxon>
        <taxon>Trombidiformes</taxon>
        <taxon>Prostigmata</taxon>
        <taxon>Anystina</taxon>
        <taxon>Parasitengona</taxon>
        <taxon>Trombidioidea</taxon>
        <taxon>Trombidiidae</taxon>
        <taxon>Dinothrombium</taxon>
    </lineage>
</organism>
<reference evidence="1 2" key="1">
    <citation type="journal article" date="2018" name="Gigascience">
        <title>Genomes of trombidid mites reveal novel predicted allergens and laterally-transferred genes associated with secondary metabolism.</title>
        <authorList>
            <person name="Dong X."/>
            <person name="Chaisiri K."/>
            <person name="Xia D."/>
            <person name="Armstrong S.D."/>
            <person name="Fang Y."/>
            <person name="Donnelly M.J."/>
            <person name="Kadowaki T."/>
            <person name="McGarry J.W."/>
            <person name="Darby A.C."/>
            <person name="Makepeace B.L."/>
        </authorList>
    </citation>
    <scope>NUCLEOTIDE SEQUENCE [LARGE SCALE GENOMIC DNA]</scope>
    <source>
        <strain evidence="1">UoL-WK</strain>
    </source>
</reference>
<name>A0A3S3RC72_9ACAR</name>
<dbReference type="GO" id="GO:0016255">
    <property type="term" value="P:attachment of GPI anchor to protein"/>
    <property type="evidence" value="ECO:0007669"/>
    <property type="project" value="TreeGrafter"/>
</dbReference>
<keyword evidence="2" id="KW-1185">Reference proteome</keyword>
<dbReference type="AlphaFoldDB" id="A0A3S3RC72"/>
<sequence>ENALLPGLVNRELKVASFTSDLYGALKNESVNYNNKIPYSWITSQFTAQHYPLEAIQSAVNLEIHSDQNPRMELKIEGSNVQLPNLDLFNVAVELATRESITPSFHEQSHPFAADHWEIWKEHVLTIGSMMISQAIGLP</sequence>
<proteinExistence type="predicted"/>
<dbReference type="Pfam" id="PF04114">
    <property type="entry name" value="Gaa1"/>
    <property type="match status" value="1"/>
</dbReference>
<dbReference type="EMBL" id="NCKU01020577">
    <property type="protein sequence ID" value="RWR98589.1"/>
    <property type="molecule type" value="Genomic_DNA"/>
</dbReference>
<feature type="non-terminal residue" evidence="1">
    <location>
        <position position="1"/>
    </location>
</feature>
<evidence type="ECO:0000313" key="1">
    <source>
        <dbReference type="EMBL" id="RWR98589.1"/>
    </source>
</evidence>
<protein>
    <submittedName>
        <fullName evidence="1">Glycosylphosphatidylinositol anchor attachment 1 protein-like protein</fullName>
    </submittedName>
</protein>
<dbReference type="GO" id="GO:0042765">
    <property type="term" value="C:GPI-anchor transamidase complex"/>
    <property type="evidence" value="ECO:0007669"/>
    <property type="project" value="InterPro"/>
</dbReference>
<dbReference type="PANTHER" id="PTHR13304:SF0">
    <property type="entry name" value="GLYCOSYLPHOSPHATIDYLINOSITOL ANCHOR ATTACHMENT 1 PROTEIN"/>
    <property type="match status" value="1"/>
</dbReference>
<dbReference type="PANTHER" id="PTHR13304">
    <property type="entry name" value="GLYCOSYLPHOSPHATIDYLINOSITOL ANCHOR ATTACHMENT 1 PROTEIN"/>
    <property type="match status" value="1"/>
</dbReference>
<dbReference type="Proteomes" id="UP000285301">
    <property type="component" value="Unassembled WGS sequence"/>
</dbReference>
<gene>
    <name evidence="1" type="ORF">B4U79_06380</name>
</gene>
<evidence type="ECO:0000313" key="2">
    <source>
        <dbReference type="Proteomes" id="UP000285301"/>
    </source>
</evidence>
<dbReference type="OrthoDB" id="445301at2759"/>
<feature type="non-terminal residue" evidence="1">
    <location>
        <position position="139"/>
    </location>
</feature>